<dbReference type="Proteomes" id="UP000734854">
    <property type="component" value="Unassembled WGS sequence"/>
</dbReference>
<feature type="compositionally biased region" description="Acidic residues" evidence="4">
    <location>
        <begin position="54"/>
        <end position="63"/>
    </location>
</feature>
<evidence type="ECO:0000256" key="1">
    <source>
        <dbReference type="ARBA" id="ARBA00004123"/>
    </source>
</evidence>
<dbReference type="PANTHER" id="PTHR46058:SF3">
    <property type="entry name" value="PROTEIN BREVIS RADIX-LIKE 4"/>
    <property type="match status" value="1"/>
</dbReference>
<feature type="compositionally biased region" description="Basic and acidic residues" evidence="4">
    <location>
        <begin position="37"/>
        <end position="53"/>
    </location>
</feature>
<comment type="similarity">
    <text evidence="2">Belongs to the BRX family.</text>
</comment>
<organism evidence="6 7">
    <name type="scientific">Zingiber officinale</name>
    <name type="common">Ginger</name>
    <name type="synonym">Amomum zingiber</name>
    <dbReference type="NCBI Taxonomy" id="94328"/>
    <lineage>
        <taxon>Eukaryota</taxon>
        <taxon>Viridiplantae</taxon>
        <taxon>Streptophyta</taxon>
        <taxon>Embryophyta</taxon>
        <taxon>Tracheophyta</taxon>
        <taxon>Spermatophyta</taxon>
        <taxon>Magnoliopsida</taxon>
        <taxon>Liliopsida</taxon>
        <taxon>Zingiberales</taxon>
        <taxon>Zingiberaceae</taxon>
        <taxon>Zingiber</taxon>
    </lineage>
</organism>
<evidence type="ECO:0000313" key="7">
    <source>
        <dbReference type="Proteomes" id="UP000734854"/>
    </source>
</evidence>
<dbReference type="InterPro" id="IPR044532">
    <property type="entry name" value="BRX-like"/>
</dbReference>
<dbReference type="InterPro" id="IPR013591">
    <property type="entry name" value="Brevis_radix_dom"/>
</dbReference>
<keyword evidence="7" id="KW-1185">Reference proteome</keyword>
<feature type="region of interest" description="Disordered" evidence="4">
    <location>
        <begin position="124"/>
        <end position="179"/>
    </location>
</feature>
<dbReference type="EMBL" id="JACMSC010000017">
    <property type="protein sequence ID" value="KAG6477876.1"/>
    <property type="molecule type" value="Genomic_DNA"/>
</dbReference>
<dbReference type="PROSITE" id="PS51514">
    <property type="entry name" value="BRX"/>
    <property type="match status" value="2"/>
</dbReference>
<evidence type="ECO:0000313" key="6">
    <source>
        <dbReference type="EMBL" id="KAG6477876.1"/>
    </source>
</evidence>
<evidence type="ECO:0000256" key="4">
    <source>
        <dbReference type="SAM" id="MobiDB-lite"/>
    </source>
</evidence>
<comment type="subcellular location">
    <subcellularLocation>
        <location evidence="1">Nucleus</location>
    </subcellularLocation>
</comment>
<name>A0A8J5EZE9_ZINOF</name>
<feature type="domain" description="BRX" evidence="5">
    <location>
        <begin position="63"/>
        <end position="118"/>
    </location>
</feature>
<comment type="caution">
    <text evidence="6">The sequence shown here is derived from an EMBL/GenBank/DDBJ whole genome shotgun (WGS) entry which is preliminary data.</text>
</comment>
<proteinExistence type="inferred from homology"/>
<sequence length="246" mass="28238">MHTCIVCPRSTKGLTRLITRQIKGMSLRPGRRRKRLQREAEEAAAKSGERQEEGEVGDEEEQSEWVSEPEPGVFITLVPLPEVGNRVKKIRFSKERFDDWGAQKWWSENYDKVMELYCIVSQQSSPTLAPSDDESKLVHNQEEEEEEEEEGGNEAASRSSKSTAGSSKATPEPQPHCEMSVEIGNRVLEWNVEDETGVFFTVRSMPDGSREILRIVFSGDRFGEMKTRVWWEKNKARLQQQYSLNL</sequence>
<feature type="domain" description="BRX" evidence="5">
    <location>
        <begin position="188"/>
        <end position="243"/>
    </location>
</feature>
<gene>
    <name evidence="6" type="ORF">ZIOFF_061308</name>
</gene>
<dbReference type="AlphaFoldDB" id="A0A8J5EZE9"/>
<protein>
    <recommendedName>
        <fullName evidence="5">BRX domain-containing protein</fullName>
    </recommendedName>
</protein>
<keyword evidence="3" id="KW-0539">Nucleus</keyword>
<evidence type="ECO:0000256" key="2">
    <source>
        <dbReference type="ARBA" id="ARBA00009057"/>
    </source>
</evidence>
<dbReference type="Pfam" id="PF08381">
    <property type="entry name" value="BRX"/>
    <property type="match status" value="2"/>
</dbReference>
<feature type="compositionally biased region" description="Acidic residues" evidence="4">
    <location>
        <begin position="142"/>
        <end position="152"/>
    </location>
</feature>
<evidence type="ECO:0000259" key="5">
    <source>
        <dbReference type="PROSITE" id="PS51514"/>
    </source>
</evidence>
<feature type="region of interest" description="Disordered" evidence="4">
    <location>
        <begin position="28"/>
        <end position="70"/>
    </location>
</feature>
<dbReference type="OrthoDB" id="10250282at2759"/>
<dbReference type="PANTHER" id="PTHR46058">
    <property type="entry name" value="PROTEIN BREVIS RADIX-LIKE 1"/>
    <property type="match status" value="1"/>
</dbReference>
<accession>A0A8J5EZE9</accession>
<evidence type="ECO:0000256" key="3">
    <source>
        <dbReference type="ARBA" id="ARBA00023242"/>
    </source>
</evidence>
<feature type="compositionally biased region" description="Low complexity" evidence="4">
    <location>
        <begin position="155"/>
        <end position="170"/>
    </location>
</feature>
<reference evidence="6 7" key="1">
    <citation type="submission" date="2020-08" db="EMBL/GenBank/DDBJ databases">
        <title>Plant Genome Project.</title>
        <authorList>
            <person name="Zhang R.-G."/>
        </authorList>
    </citation>
    <scope>NUCLEOTIDE SEQUENCE [LARGE SCALE GENOMIC DNA]</scope>
    <source>
        <tissue evidence="6">Rhizome</tissue>
    </source>
</reference>
<dbReference type="GO" id="GO:0005634">
    <property type="term" value="C:nucleus"/>
    <property type="evidence" value="ECO:0007669"/>
    <property type="project" value="UniProtKB-SubCell"/>
</dbReference>